<dbReference type="GO" id="GO:0005524">
    <property type="term" value="F:ATP binding"/>
    <property type="evidence" value="ECO:0007669"/>
    <property type="project" value="UniProtKB-UniRule"/>
</dbReference>
<dbReference type="Gene3D" id="3.30.200.20">
    <property type="entry name" value="Phosphorylase Kinase, domain 1"/>
    <property type="match status" value="1"/>
</dbReference>
<sequence length="132" mass="14809">MKMVARREVCATVIGVSVGVSVFILSCIVGYYLWKRHWKYRGEGNIELNGLEVNKYKFLELNTATENFKPANKLGEGGFGVIYKGKLYNGDKVAVKKLLAESIQGNEQFIAEVATISQFRQRNLVKLHGCCC</sequence>
<dbReference type="SUPFAM" id="SSF56112">
    <property type="entry name" value="Protein kinase-like (PK-like)"/>
    <property type="match status" value="1"/>
</dbReference>
<dbReference type="InterPro" id="IPR001245">
    <property type="entry name" value="Ser-Thr/Tyr_kinase_cat_dom"/>
</dbReference>
<evidence type="ECO:0000259" key="7">
    <source>
        <dbReference type="PROSITE" id="PS50011"/>
    </source>
</evidence>
<name>A0A0K9PZH4_ZOSMR</name>
<evidence type="ECO:0000256" key="4">
    <source>
        <dbReference type="ARBA" id="ARBA00022840"/>
    </source>
</evidence>
<reference evidence="9" key="1">
    <citation type="journal article" date="2016" name="Nature">
        <title>The genome of the seagrass Zostera marina reveals angiosperm adaptation to the sea.</title>
        <authorList>
            <person name="Olsen J.L."/>
            <person name="Rouze P."/>
            <person name="Verhelst B."/>
            <person name="Lin Y.-C."/>
            <person name="Bayer T."/>
            <person name="Collen J."/>
            <person name="Dattolo E."/>
            <person name="De Paoli E."/>
            <person name="Dittami S."/>
            <person name="Maumus F."/>
            <person name="Michel G."/>
            <person name="Kersting A."/>
            <person name="Lauritano C."/>
            <person name="Lohaus R."/>
            <person name="Toepel M."/>
            <person name="Tonon T."/>
            <person name="Vanneste K."/>
            <person name="Amirebrahimi M."/>
            <person name="Brakel J."/>
            <person name="Bostroem C."/>
            <person name="Chovatia M."/>
            <person name="Grimwood J."/>
            <person name="Jenkins J.W."/>
            <person name="Jueterbock A."/>
            <person name="Mraz A."/>
            <person name="Stam W.T."/>
            <person name="Tice H."/>
            <person name="Bornberg-Bauer E."/>
            <person name="Green P.J."/>
            <person name="Pearson G.A."/>
            <person name="Procaccini G."/>
            <person name="Duarte C.M."/>
            <person name="Schmutz J."/>
            <person name="Reusch T.B.H."/>
            <person name="Van de Peer Y."/>
        </authorList>
    </citation>
    <scope>NUCLEOTIDE SEQUENCE [LARGE SCALE GENOMIC DNA]</scope>
    <source>
        <strain evidence="9">cv. Finnish</strain>
    </source>
</reference>
<keyword evidence="2 5" id="KW-0547">Nucleotide-binding</keyword>
<dbReference type="EMBL" id="LFYR01000562">
    <property type="protein sequence ID" value="KMZ73617.1"/>
    <property type="molecule type" value="Genomic_DNA"/>
</dbReference>
<gene>
    <name evidence="8" type="ORF">ZOSMA_145G00070</name>
</gene>
<dbReference type="InterPro" id="IPR000719">
    <property type="entry name" value="Prot_kinase_dom"/>
</dbReference>
<evidence type="ECO:0000256" key="6">
    <source>
        <dbReference type="SAM" id="Phobius"/>
    </source>
</evidence>
<accession>A0A0K9PZH4</accession>
<protein>
    <recommendedName>
        <fullName evidence="7">Protein kinase domain-containing protein</fullName>
    </recommendedName>
</protein>
<evidence type="ECO:0000313" key="9">
    <source>
        <dbReference type="Proteomes" id="UP000036987"/>
    </source>
</evidence>
<dbReference type="Proteomes" id="UP000036987">
    <property type="component" value="Unassembled WGS sequence"/>
</dbReference>
<comment type="caution">
    <text evidence="8">The sequence shown here is derived from an EMBL/GenBank/DDBJ whole genome shotgun (WGS) entry which is preliminary data.</text>
</comment>
<keyword evidence="3" id="KW-0418">Kinase</keyword>
<evidence type="ECO:0000256" key="2">
    <source>
        <dbReference type="ARBA" id="ARBA00022741"/>
    </source>
</evidence>
<proteinExistence type="predicted"/>
<feature type="binding site" evidence="5">
    <location>
        <position position="97"/>
    </location>
    <ligand>
        <name>ATP</name>
        <dbReference type="ChEBI" id="CHEBI:30616"/>
    </ligand>
</feature>
<organism evidence="8 9">
    <name type="scientific">Zostera marina</name>
    <name type="common">Eelgrass</name>
    <dbReference type="NCBI Taxonomy" id="29655"/>
    <lineage>
        <taxon>Eukaryota</taxon>
        <taxon>Viridiplantae</taxon>
        <taxon>Streptophyta</taxon>
        <taxon>Embryophyta</taxon>
        <taxon>Tracheophyta</taxon>
        <taxon>Spermatophyta</taxon>
        <taxon>Magnoliopsida</taxon>
        <taxon>Liliopsida</taxon>
        <taxon>Zosteraceae</taxon>
        <taxon>Zostera</taxon>
    </lineage>
</organism>
<evidence type="ECO:0000256" key="3">
    <source>
        <dbReference type="ARBA" id="ARBA00022777"/>
    </source>
</evidence>
<keyword evidence="6" id="KW-0472">Membrane</keyword>
<dbReference type="OrthoDB" id="778574at2759"/>
<dbReference type="InterPro" id="IPR011009">
    <property type="entry name" value="Kinase-like_dom_sf"/>
</dbReference>
<dbReference type="PROSITE" id="PS50011">
    <property type="entry name" value="PROTEIN_KINASE_DOM"/>
    <property type="match status" value="1"/>
</dbReference>
<dbReference type="AlphaFoldDB" id="A0A0K9PZH4"/>
<dbReference type="FunFam" id="3.30.200.20:FF:000015">
    <property type="entry name" value="Somatic embryogenesis receptor kinase 1"/>
    <property type="match status" value="1"/>
</dbReference>
<dbReference type="InterPro" id="IPR017441">
    <property type="entry name" value="Protein_kinase_ATP_BS"/>
</dbReference>
<keyword evidence="4 5" id="KW-0067">ATP-binding</keyword>
<keyword evidence="6" id="KW-0812">Transmembrane</keyword>
<evidence type="ECO:0000256" key="1">
    <source>
        <dbReference type="ARBA" id="ARBA00022679"/>
    </source>
</evidence>
<evidence type="ECO:0000313" key="8">
    <source>
        <dbReference type="EMBL" id="KMZ73617.1"/>
    </source>
</evidence>
<dbReference type="OMA" id="YLWKRHW"/>
<evidence type="ECO:0000256" key="5">
    <source>
        <dbReference type="PROSITE-ProRule" id="PRU10141"/>
    </source>
</evidence>
<dbReference type="PANTHER" id="PTHR47973">
    <property type="entry name" value="CYSTEINE-RICH RECEPTOR-LIKE PROTEIN KINASE 3"/>
    <property type="match status" value="1"/>
</dbReference>
<feature type="domain" description="Protein kinase" evidence="7">
    <location>
        <begin position="68"/>
        <end position="132"/>
    </location>
</feature>
<keyword evidence="9" id="KW-1185">Reference proteome</keyword>
<keyword evidence="1" id="KW-0808">Transferase</keyword>
<dbReference type="Pfam" id="PF07714">
    <property type="entry name" value="PK_Tyr_Ser-Thr"/>
    <property type="match status" value="1"/>
</dbReference>
<dbReference type="PROSITE" id="PS00107">
    <property type="entry name" value="PROTEIN_KINASE_ATP"/>
    <property type="match status" value="1"/>
</dbReference>
<dbReference type="InterPro" id="IPR052059">
    <property type="entry name" value="CR_Ser/Thr_kinase"/>
</dbReference>
<dbReference type="PROSITE" id="PS51257">
    <property type="entry name" value="PROKAR_LIPOPROTEIN"/>
    <property type="match status" value="1"/>
</dbReference>
<feature type="transmembrane region" description="Helical" evidence="6">
    <location>
        <begin position="12"/>
        <end position="34"/>
    </location>
</feature>
<keyword evidence="6" id="KW-1133">Transmembrane helix</keyword>
<dbReference type="GO" id="GO:0004672">
    <property type="term" value="F:protein kinase activity"/>
    <property type="evidence" value="ECO:0007669"/>
    <property type="project" value="InterPro"/>
</dbReference>